<dbReference type="EMBL" id="KB870811">
    <property type="protein sequence ID" value="EOA18203.1"/>
    <property type="molecule type" value="Genomic_DNA"/>
</dbReference>
<reference evidence="3" key="1">
    <citation type="journal article" date="2013" name="Nat. Genet.">
        <title>The Capsella rubella genome and the genomic consequences of rapid mating system evolution.</title>
        <authorList>
            <person name="Slotte T."/>
            <person name="Hazzouri K.M."/>
            <person name="Agren J.A."/>
            <person name="Koenig D."/>
            <person name="Maumus F."/>
            <person name="Guo Y.L."/>
            <person name="Steige K."/>
            <person name="Platts A.E."/>
            <person name="Escobar J.S."/>
            <person name="Newman L.K."/>
            <person name="Wang W."/>
            <person name="Mandakova T."/>
            <person name="Vello E."/>
            <person name="Smith L.M."/>
            <person name="Henz S.R."/>
            <person name="Steffen J."/>
            <person name="Takuno S."/>
            <person name="Brandvain Y."/>
            <person name="Coop G."/>
            <person name="Andolfatto P."/>
            <person name="Hu T.T."/>
            <person name="Blanchette M."/>
            <person name="Clark R.M."/>
            <person name="Quesneville H."/>
            <person name="Nordborg M."/>
            <person name="Gaut B.S."/>
            <person name="Lysak M.A."/>
            <person name="Jenkins J."/>
            <person name="Grimwood J."/>
            <person name="Chapman J."/>
            <person name="Prochnik S."/>
            <person name="Shu S."/>
            <person name="Rokhsar D."/>
            <person name="Schmutz J."/>
            <person name="Weigel D."/>
            <person name="Wright S.I."/>
        </authorList>
    </citation>
    <scope>NUCLEOTIDE SEQUENCE [LARGE SCALE GENOMIC DNA]</scope>
    <source>
        <strain evidence="3">cv. Monte Gargano</strain>
    </source>
</reference>
<sequence length="122" mass="14250">MEELRESSTLVQLENYEIQESLLIGLRAISTVDGDVAIIPISHEEEDGYPSHRDISTVDLLLGGVCQRPWLALSKPRRRRDPPPRVSRRYSQLVSRPIYLRHRFLPQPRKQSSSRRQRESYN</sequence>
<name>R0H3U4_9BRAS</name>
<accession>R0H3U4</accession>
<keyword evidence="3" id="KW-1185">Reference proteome</keyword>
<evidence type="ECO:0000256" key="1">
    <source>
        <dbReference type="SAM" id="MobiDB-lite"/>
    </source>
</evidence>
<dbReference type="STRING" id="81985.R0H3U4"/>
<dbReference type="Proteomes" id="UP000029121">
    <property type="component" value="Unassembled WGS sequence"/>
</dbReference>
<organism evidence="2 3">
    <name type="scientific">Capsella rubella</name>
    <dbReference type="NCBI Taxonomy" id="81985"/>
    <lineage>
        <taxon>Eukaryota</taxon>
        <taxon>Viridiplantae</taxon>
        <taxon>Streptophyta</taxon>
        <taxon>Embryophyta</taxon>
        <taxon>Tracheophyta</taxon>
        <taxon>Spermatophyta</taxon>
        <taxon>Magnoliopsida</taxon>
        <taxon>eudicotyledons</taxon>
        <taxon>Gunneridae</taxon>
        <taxon>Pentapetalae</taxon>
        <taxon>rosids</taxon>
        <taxon>malvids</taxon>
        <taxon>Brassicales</taxon>
        <taxon>Brassicaceae</taxon>
        <taxon>Camelineae</taxon>
        <taxon>Capsella</taxon>
    </lineage>
</organism>
<dbReference type="AlphaFoldDB" id="R0H3U4"/>
<proteinExistence type="predicted"/>
<evidence type="ECO:0000313" key="3">
    <source>
        <dbReference type="Proteomes" id="UP000029121"/>
    </source>
</evidence>
<gene>
    <name evidence="2" type="ORF">CARUB_v10006687mg</name>
</gene>
<protein>
    <submittedName>
        <fullName evidence="2">Uncharacterized protein</fullName>
    </submittedName>
</protein>
<feature type="region of interest" description="Disordered" evidence="1">
    <location>
        <begin position="74"/>
        <end position="93"/>
    </location>
</feature>
<evidence type="ECO:0000313" key="2">
    <source>
        <dbReference type="EMBL" id="EOA18203.1"/>
    </source>
</evidence>